<dbReference type="AlphaFoldDB" id="A0A848QBU4"/>
<feature type="chain" id="PRO_5032591758" evidence="1">
    <location>
        <begin position="19"/>
        <end position="135"/>
    </location>
</feature>
<protein>
    <submittedName>
        <fullName evidence="2">Uncharacterized protein</fullName>
    </submittedName>
</protein>
<keyword evidence="1" id="KW-0732">Signal</keyword>
<dbReference type="RefSeq" id="WP_170010160.1">
    <property type="nucleotide sequence ID" value="NZ_JABCRE010000002.1"/>
</dbReference>
<dbReference type="Proteomes" id="UP000561181">
    <property type="component" value="Unassembled WGS sequence"/>
</dbReference>
<evidence type="ECO:0000313" key="3">
    <source>
        <dbReference type="Proteomes" id="UP000561181"/>
    </source>
</evidence>
<accession>A0A848QBU4</accession>
<evidence type="ECO:0000256" key="1">
    <source>
        <dbReference type="SAM" id="SignalP"/>
    </source>
</evidence>
<name>A0A848QBU4_9SPHN</name>
<reference evidence="2 3" key="1">
    <citation type="submission" date="2020-04" db="EMBL/GenBank/DDBJ databases">
        <authorList>
            <person name="Liu A."/>
        </authorList>
    </citation>
    <scope>NUCLEOTIDE SEQUENCE [LARGE SCALE GENOMIC DNA]</scope>
    <source>
        <strain evidence="2 3">RZ02</strain>
    </source>
</reference>
<organism evidence="2 3">
    <name type="scientific">Pontixanthobacter rizhaonensis</name>
    <dbReference type="NCBI Taxonomy" id="2730337"/>
    <lineage>
        <taxon>Bacteria</taxon>
        <taxon>Pseudomonadati</taxon>
        <taxon>Pseudomonadota</taxon>
        <taxon>Alphaproteobacteria</taxon>
        <taxon>Sphingomonadales</taxon>
        <taxon>Erythrobacteraceae</taxon>
        <taxon>Pontixanthobacter</taxon>
    </lineage>
</organism>
<proteinExistence type="predicted"/>
<comment type="caution">
    <text evidence="2">The sequence shown here is derived from an EMBL/GenBank/DDBJ whole genome shotgun (WGS) entry which is preliminary data.</text>
</comment>
<evidence type="ECO:0000313" key="2">
    <source>
        <dbReference type="EMBL" id="NMW31021.1"/>
    </source>
</evidence>
<feature type="signal peptide" evidence="1">
    <location>
        <begin position="1"/>
        <end position="18"/>
    </location>
</feature>
<keyword evidence="3" id="KW-1185">Reference proteome</keyword>
<dbReference type="EMBL" id="JABCRE010000002">
    <property type="protein sequence ID" value="NMW31021.1"/>
    <property type="molecule type" value="Genomic_DNA"/>
</dbReference>
<sequence>MRSLIVLTGLVGASISLAAPAAAQTNLSGEELRGQTVDVLFSDGTRNAVFFGGDGNAVIAAPSGLRSNGTWSASGGKICLNASGASECWGYVRRFTAGQAVTLNSSCNETSQWTARSVNAPVQQVAPAITRGERG</sequence>
<gene>
    <name evidence="2" type="ORF">HKD42_02970</name>
</gene>